<keyword evidence="3" id="KW-1185">Reference proteome</keyword>
<accession>A0A124E076</accession>
<comment type="caution">
    <text evidence="2">The sequence shown here is derived from an EMBL/GenBank/DDBJ whole genome shotgun (WGS) entry which is preliminary data.</text>
</comment>
<name>A0A124E076_9MYCO</name>
<dbReference type="Proteomes" id="UP000069620">
    <property type="component" value="Unassembled WGS sequence"/>
</dbReference>
<reference evidence="3" key="1">
    <citation type="journal article" date="2016" name="Genome Announc.">
        <title>Draft Genome Sequences of Five Rapidly Growing Mycobacterium Species, M. thermoresistibile, M. fortuitum subsp. acetamidolyticum, M. canariasense, M. brisbanense, and M. novocastrense.</title>
        <authorList>
            <person name="Katahira K."/>
            <person name="Ogura Y."/>
            <person name="Gotoh Y."/>
            <person name="Hayashi T."/>
        </authorList>
    </citation>
    <scope>NUCLEOTIDE SEQUENCE [LARGE SCALE GENOMIC DNA]</scope>
    <source>
        <strain evidence="3">JCM15654</strain>
    </source>
</reference>
<sequence>MQGTVGNRVLASALSSGVVVQRDDPADPAKQRLADLRSAIVDRSLPMGAGNVWPTGLYDWLHKQSMRHGELESAYQKEYNSDANKDMVKYLGIDYGVRASSYFRFGGLRLADKLLFALYGTDFDLETMRRVLAAPAGGTASGNTFAEAEAIFAGEFKEHFSDATPMTLPNGQTSLIAGILDSKTLQWKRTGYELRALMAFGEFRLVDELAAEIEAPTGMTVAWDKVLTLVDKAADKKALKASYQTSYHKDLVAEVGLLSPEDPADIGLLDNKHKYLAAMILVKGSVSLNERLRVAVKFKDDLTVVWNYLEIASAAEKKQMREERIDPSTMSELATEDRERLNALLAENPTAMQKLTAAGADSGSAVMKVFKDAKGADRQLFADALTKGQQSVGDPFVDFVARKTGGDYKNVLTILTGTVADRISLALSGLDDDEDYCYSVLESASDADKVAILQQPETGGTTRGLMKSHLNDKEYLKATKILLSGTGSMDPLERAKLVRDFGKESLMDPGSVGFTNAYSALADENRELDWAIKATGDNKSPGSAEAADLNAKSGSVLASADSLTKTADAVNDVAAQIAYTAVGLVIAYLTAGAGVGLVAGAIEAFENVGVRAAVAAVAKGTAKVVITKVAKGAAFDATGNDGMAAFLGGAVEGVTDVILPSVAQGLVSAEYKQAMALNAENAAKAAWASQPKITQSVTTILTSGTGAALSSFAEATAQDDTWKRGLSEDVLVLLAKTAQGAATTATVTAGIEIASPFLAKQAGRISQLIERFKLSNESVKELSEAEAKWLVLRDQRRAKLGDFDTTGDDWPTISQRLRNRKGGAGADDFALVMDERAALRDLNILRKKNSLPVGDTFSPPPEPRMIVDKTPSDTPAGPTSTQPADPLSMDIAGQKELSLADKERLAEYNAGVRQMGISGPLTETNVKEIGAQALTKFAPADMPKPEIVIAEPGQLKPDEIALIYRNGWVIRVNPAELAKPVEDMAAALAHEVRHAAQFYLIARYLVAENPGISIDQIAAKMGGTKAGGGYQAMLARAQEAPVLDLDSPYGAVAHRLYVTEFSPAGTLPNFPHVNPNTMWANDLQKYIAELETMKARYDAVAKGGSTRAADAQATVNQLEVMIEEAWEHYDVHRPLEVDAYMVDRLVKLGMNPGSFTKAKPGPVPVPVPPRN</sequence>
<gene>
    <name evidence="2" type="ORF">RMCB_3725</name>
</gene>
<organism evidence="2 3">
    <name type="scientific">Mycolicibacterium brisbanense</name>
    <dbReference type="NCBI Taxonomy" id="146020"/>
    <lineage>
        <taxon>Bacteria</taxon>
        <taxon>Bacillati</taxon>
        <taxon>Actinomycetota</taxon>
        <taxon>Actinomycetes</taxon>
        <taxon>Mycobacteriales</taxon>
        <taxon>Mycobacteriaceae</taxon>
        <taxon>Mycolicibacterium</taxon>
    </lineage>
</organism>
<evidence type="ECO:0000313" key="3">
    <source>
        <dbReference type="Proteomes" id="UP000069620"/>
    </source>
</evidence>
<dbReference type="AlphaFoldDB" id="A0A124E076"/>
<protein>
    <submittedName>
        <fullName evidence="2">Uncharacterized protein</fullName>
    </submittedName>
</protein>
<feature type="region of interest" description="Disordered" evidence="1">
    <location>
        <begin position="853"/>
        <end position="887"/>
    </location>
</feature>
<evidence type="ECO:0000313" key="2">
    <source>
        <dbReference type="EMBL" id="GAS89629.1"/>
    </source>
</evidence>
<dbReference type="EMBL" id="BCSX01000034">
    <property type="protein sequence ID" value="GAS89629.1"/>
    <property type="molecule type" value="Genomic_DNA"/>
</dbReference>
<proteinExistence type="predicted"/>
<reference evidence="3" key="2">
    <citation type="submission" date="2016-02" db="EMBL/GenBank/DDBJ databases">
        <title>Draft genome sequence of five rapidly growing Mycobacterium species.</title>
        <authorList>
            <person name="Katahira K."/>
            <person name="Gotou Y."/>
            <person name="Iida K."/>
            <person name="Ogura Y."/>
            <person name="Hayashi T."/>
        </authorList>
    </citation>
    <scope>NUCLEOTIDE SEQUENCE [LARGE SCALE GENOMIC DNA]</scope>
    <source>
        <strain evidence="3">JCM15654</strain>
    </source>
</reference>
<evidence type="ECO:0000256" key="1">
    <source>
        <dbReference type="SAM" id="MobiDB-lite"/>
    </source>
</evidence>